<keyword evidence="7" id="KW-0687">Ribonucleoprotein</keyword>
<dbReference type="GO" id="GO:0000395">
    <property type="term" value="P:mRNA 5'-splice site recognition"/>
    <property type="evidence" value="ECO:0007669"/>
    <property type="project" value="InterPro"/>
</dbReference>
<accession>A0AAD1XXR2</accession>
<dbReference type="InterPro" id="IPR017340">
    <property type="entry name" value="U1_snRNP-C"/>
</dbReference>
<dbReference type="GO" id="GO:0005685">
    <property type="term" value="C:U1 snRNP"/>
    <property type="evidence" value="ECO:0007669"/>
    <property type="project" value="InterPro"/>
</dbReference>
<evidence type="ECO:0000256" key="2">
    <source>
        <dbReference type="ARBA" id="ARBA00022723"/>
    </source>
</evidence>
<keyword evidence="2" id="KW-0479">Metal-binding</keyword>
<gene>
    <name evidence="10" type="ORF">ECRASSUSDP1_LOCUS22248</name>
</gene>
<feature type="domain" description="Matrin-type" evidence="9">
    <location>
        <begin position="4"/>
        <end position="36"/>
    </location>
</feature>
<feature type="compositionally biased region" description="Pro residues" evidence="8">
    <location>
        <begin position="63"/>
        <end position="76"/>
    </location>
</feature>
<dbReference type="GO" id="GO:0008270">
    <property type="term" value="F:zinc ion binding"/>
    <property type="evidence" value="ECO:0007669"/>
    <property type="project" value="UniProtKB-KW"/>
</dbReference>
<dbReference type="InterPro" id="IPR036236">
    <property type="entry name" value="Znf_C2H2_sf"/>
</dbReference>
<dbReference type="SMART" id="SM00451">
    <property type="entry name" value="ZnF_U1"/>
    <property type="match status" value="1"/>
</dbReference>
<comment type="subcellular location">
    <subcellularLocation>
        <location evidence="1">Nucleus</location>
    </subcellularLocation>
</comment>
<keyword evidence="3" id="KW-0863">Zinc-finger</keyword>
<dbReference type="Pfam" id="PF06220">
    <property type="entry name" value="zf-U1"/>
    <property type="match status" value="1"/>
</dbReference>
<organism evidence="10 11">
    <name type="scientific">Euplotes crassus</name>
    <dbReference type="NCBI Taxonomy" id="5936"/>
    <lineage>
        <taxon>Eukaryota</taxon>
        <taxon>Sar</taxon>
        <taxon>Alveolata</taxon>
        <taxon>Ciliophora</taxon>
        <taxon>Intramacronucleata</taxon>
        <taxon>Spirotrichea</taxon>
        <taxon>Hypotrichia</taxon>
        <taxon>Euplotida</taxon>
        <taxon>Euplotidae</taxon>
        <taxon>Moneuplotes</taxon>
    </lineage>
</organism>
<dbReference type="EMBL" id="CAMPGE010022798">
    <property type="protein sequence ID" value="CAI2380808.1"/>
    <property type="molecule type" value="Genomic_DNA"/>
</dbReference>
<dbReference type="Proteomes" id="UP001295684">
    <property type="component" value="Unassembled WGS sequence"/>
</dbReference>
<dbReference type="SUPFAM" id="SSF57667">
    <property type="entry name" value="beta-beta-alpha zinc fingers"/>
    <property type="match status" value="1"/>
</dbReference>
<evidence type="ECO:0000256" key="5">
    <source>
        <dbReference type="ARBA" id="ARBA00022884"/>
    </source>
</evidence>
<dbReference type="InterPro" id="IPR013085">
    <property type="entry name" value="U1-CZ_Znf_C2H2"/>
</dbReference>
<feature type="compositionally biased region" description="Low complexity" evidence="8">
    <location>
        <begin position="95"/>
        <end position="106"/>
    </location>
</feature>
<feature type="region of interest" description="Disordered" evidence="8">
    <location>
        <begin position="61"/>
        <end position="169"/>
    </location>
</feature>
<name>A0AAD1XXR2_EUPCR</name>
<evidence type="ECO:0000256" key="4">
    <source>
        <dbReference type="ARBA" id="ARBA00022833"/>
    </source>
</evidence>
<evidence type="ECO:0000259" key="9">
    <source>
        <dbReference type="PROSITE" id="PS50171"/>
    </source>
</evidence>
<dbReference type="PROSITE" id="PS50171">
    <property type="entry name" value="ZF_MATRIN"/>
    <property type="match status" value="1"/>
</dbReference>
<dbReference type="Gene3D" id="3.30.160.60">
    <property type="entry name" value="Classic Zinc Finger"/>
    <property type="match status" value="1"/>
</dbReference>
<dbReference type="InterPro" id="IPR003604">
    <property type="entry name" value="Matrin/U1-like-C_Znf_C2H2"/>
</dbReference>
<protein>
    <recommendedName>
        <fullName evidence="9">Matrin-type domain-containing protein</fullName>
    </recommendedName>
</protein>
<evidence type="ECO:0000256" key="1">
    <source>
        <dbReference type="ARBA" id="ARBA00004123"/>
    </source>
</evidence>
<dbReference type="PANTHER" id="PTHR31148:SF1">
    <property type="entry name" value="U1 SMALL NUCLEAR RIBONUCLEOPROTEIN C"/>
    <property type="match status" value="1"/>
</dbReference>
<evidence type="ECO:0000313" key="10">
    <source>
        <dbReference type="EMBL" id="CAI2380808.1"/>
    </source>
</evidence>
<dbReference type="PANTHER" id="PTHR31148">
    <property type="entry name" value="U1 SMALL NUCLEAR RIBONUCLEOPROTEIN C"/>
    <property type="match status" value="1"/>
</dbReference>
<evidence type="ECO:0000256" key="8">
    <source>
        <dbReference type="SAM" id="MobiDB-lite"/>
    </source>
</evidence>
<dbReference type="AlphaFoldDB" id="A0AAD1XXR2"/>
<dbReference type="PIRSF" id="PIRSF037969">
    <property type="entry name" value="U1_snRNP-C"/>
    <property type="match status" value="1"/>
</dbReference>
<keyword evidence="6" id="KW-0539">Nucleus</keyword>
<dbReference type="GO" id="GO:0030627">
    <property type="term" value="F:pre-mRNA 5'-splice site binding"/>
    <property type="evidence" value="ECO:0007669"/>
    <property type="project" value="InterPro"/>
</dbReference>
<reference evidence="10" key="1">
    <citation type="submission" date="2023-07" db="EMBL/GenBank/DDBJ databases">
        <authorList>
            <consortium name="AG Swart"/>
            <person name="Singh M."/>
            <person name="Singh A."/>
            <person name="Seah K."/>
            <person name="Emmerich C."/>
        </authorList>
    </citation>
    <scope>NUCLEOTIDE SEQUENCE</scope>
    <source>
        <strain evidence="10">DP1</strain>
    </source>
</reference>
<evidence type="ECO:0000256" key="6">
    <source>
        <dbReference type="ARBA" id="ARBA00023242"/>
    </source>
</evidence>
<keyword evidence="11" id="KW-1185">Reference proteome</keyword>
<evidence type="ECO:0000256" key="3">
    <source>
        <dbReference type="ARBA" id="ARBA00022771"/>
    </source>
</evidence>
<evidence type="ECO:0000313" key="11">
    <source>
        <dbReference type="Proteomes" id="UP001295684"/>
    </source>
</evidence>
<comment type="caution">
    <text evidence="10">The sequence shown here is derived from an EMBL/GenBank/DDBJ whole genome shotgun (WGS) entry which is preliminary data.</text>
</comment>
<keyword evidence="5" id="KW-0694">RNA-binding</keyword>
<sequence>MPKFFCEYCGIYLTHSSPGGRKQHAAGRTHINKKIEYFSQFLLEYQQQQNEEKEKIKRLIAPSHPPAPGQMPPMPYRQPQHMNGYMNYPPPPMNGVPGHSNQNGPGYLPPPPPGSIPNRDNPNGQEGSRPEGQGSSGGNSQLYPPPPRESVPAEVKREDSNNEKFNPLMSLNISAAKNIATKTE</sequence>
<evidence type="ECO:0000256" key="7">
    <source>
        <dbReference type="ARBA" id="ARBA00023274"/>
    </source>
</evidence>
<dbReference type="InterPro" id="IPR000690">
    <property type="entry name" value="Matrin/U1-C_Znf_C2H2"/>
</dbReference>
<proteinExistence type="predicted"/>
<keyword evidence="4" id="KW-0862">Zinc</keyword>